<dbReference type="AlphaFoldDB" id="A0A7C4NTR1"/>
<organism evidence="1">
    <name type="scientific">Thermodesulfobacterium geofontis</name>
    <dbReference type="NCBI Taxonomy" id="1295609"/>
    <lineage>
        <taxon>Bacteria</taxon>
        <taxon>Pseudomonadati</taxon>
        <taxon>Thermodesulfobacteriota</taxon>
        <taxon>Thermodesulfobacteria</taxon>
        <taxon>Thermodesulfobacteriales</taxon>
        <taxon>Thermodesulfobacteriaceae</taxon>
        <taxon>Thermodesulfobacterium</taxon>
    </lineage>
</organism>
<gene>
    <name evidence="1" type="ORF">ENT66_09230</name>
</gene>
<accession>A0A7C4NTR1</accession>
<protein>
    <submittedName>
        <fullName evidence="1">Uncharacterized protein</fullName>
    </submittedName>
</protein>
<evidence type="ECO:0000313" key="1">
    <source>
        <dbReference type="EMBL" id="HGQ86424.1"/>
    </source>
</evidence>
<sequence>MQEVEGKIEERVYRLEAVLEEFIRSVGVEFNKLYNSQMHTEASLGNLKKRWKKIGKLLRKD</sequence>
<dbReference type="EMBL" id="DSZN01000142">
    <property type="protein sequence ID" value="HGQ86424.1"/>
    <property type="molecule type" value="Genomic_DNA"/>
</dbReference>
<proteinExistence type="predicted"/>
<name>A0A7C4NTR1_9BACT</name>
<comment type="caution">
    <text evidence="1">The sequence shown here is derived from an EMBL/GenBank/DDBJ whole genome shotgun (WGS) entry which is preliminary data.</text>
</comment>
<reference evidence="1" key="1">
    <citation type="journal article" date="2020" name="mSystems">
        <title>Genome- and Community-Level Interaction Insights into Carbon Utilization and Element Cycling Functions of Hydrothermarchaeota in Hydrothermal Sediment.</title>
        <authorList>
            <person name="Zhou Z."/>
            <person name="Liu Y."/>
            <person name="Xu W."/>
            <person name="Pan J."/>
            <person name="Luo Z.H."/>
            <person name="Li M."/>
        </authorList>
    </citation>
    <scope>NUCLEOTIDE SEQUENCE [LARGE SCALE GENOMIC DNA]</scope>
    <source>
        <strain evidence="1">SpSt-6</strain>
    </source>
</reference>